<organism evidence="9 10">
    <name type="scientific">Kibdelosporangium aridum</name>
    <dbReference type="NCBI Taxonomy" id="2030"/>
    <lineage>
        <taxon>Bacteria</taxon>
        <taxon>Bacillati</taxon>
        <taxon>Actinomycetota</taxon>
        <taxon>Actinomycetes</taxon>
        <taxon>Pseudonocardiales</taxon>
        <taxon>Pseudonocardiaceae</taxon>
        <taxon>Kibdelosporangium</taxon>
    </lineage>
</organism>
<dbReference type="InterPro" id="IPR035906">
    <property type="entry name" value="MetI-like_sf"/>
</dbReference>
<keyword evidence="10" id="KW-1185">Reference proteome</keyword>
<name>A0A1Y5X2M2_KIBAR</name>
<evidence type="ECO:0000259" key="8">
    <source>
        <dbReference type="PROSITE" id="PS50928"/>
    </source>
</evidence>
<comment type="similarity">
    <text evidence="7">Belongs to the binding-protein-dependent transport system permease family.</text>
</comment>
<feature type="transmembrane region" description="Helical" evidence="7">
    <location>
        <begin position="522"/>
        <end position="545"/>
    </location>
</feature>
<evidence type="ECO:0000256" key="5">
    <source>
        <dbReference type="ARBA" id="ARBA00022989"/>
    </source>
</evidence>
<dbReference type="PANTHER" id="PTHR43386">
    <property type="entry name" value="OLIGOPEPTIDE TRANSPORT SYSTEM PERMEASE PROTEIN APPC"/>
    <property type="match status" value="1"/>
</dbReference>
<feature type="transmembrane region" description="Helical" evidence="7">
    <location>
        <begin position="308"/>
        <end position="326"/>
    </location>
</feature>
<dbReference type="Pfam" id="PF00528">
    <property type="entry name" value="BPD_transp_1"/>
    <property type="match status" value="2"/>
</dbReference>
<feature type="transmembrane region" description="Helical" evidence="7">
    <location>
        <begin position="452"/>
        <end position="469"/>
    </location>
</feature>
<dbReference type="EMBL" id="FWXV01000001">
    <property type="protein sequence ID" value="SMC66460.1"/>
    <property type="molecule type" value="Genomic_DNA"/>
</dbReference>
<protein>
    <submittedName>
        <fullName evidence="9">ABC-type dipeptide/oligopeptide/nickel transport system, permease component</fullName>
    </submittedName>
</protein>
<keyword evidence="2 7" id="KW-0813">Transport</keyword>
<feature type="transmembrane region" description="Helical" evidence="7">
    <location>
        <begin position="157"/>
        <end position="179"/>
    </location>
</feature>
<evidence type="ECO:0000256" key="3">
    <source>
        <dbReference type="ARBA" id="ARBA00022475"/>
    </source>
</evidence>
<dbReference type="GO" id="GO:0055085">
    <property type="term" value="P:transmembrane transport"/>
    <property type="evidence" value="ECO:0007669"/>
    <property type="project" value="InterPro"/>
</dbReference>
<dbReference type="SUPFAM" id="SSF161098">
    <property type="entry name" value="MetI-like"/>
    <property type="match status" value="1"/>
</dbReference>
<keyword evidence="6 7" id="KW-0472">Membrane</keyword>
<keyword evidence="4 7" id="KW-0812">Transmembrane</keyword>
<dbReference type="PANTHER" id="PTHR43386:SF1">
    <property type="entry name" value="D,D-DIPEPTIDE TRANSPORT SYSTEM PERMEASE PROTEIN DDPC-RELATED"/>
    <property type="match status" value="1"/>
</dbReference>
<keyword evidence="3" id="KW-1003">Cell membrane</keyword>
<proteinExistence type="inferred from homology"/>
<accession>A0A1Y5X2M2</accession>
<dbReference type="Proteomes" id="UP000192674">
    <property type="component" value="Unassembled WGS sequence"/>
</dbReference>
<reference evidence="9 10" key="1">
    <citation type="submission" date="2017-04" db="EMBL/GenBank/DDBJ databases">
        <authorList>
            <person name="Afonso C.L."/>
            <person name="Miller P.J."/>
            <person name="Scott M.A."/>
            <person name="Spackman E."/>
            <person name="Goraichik I."/>
            <person name="Dimitrov K.M."/>
            <person name="Suarez D.L."/>
            <person name="Swayne D.E."/>
        </authorList>
    </citation>
    <scope>NUCLEOTIDE SEQUENCE [LARGE SCALE GENOMIC DNA]</scope>
    <source>
        <strain evidence="9 10">DSM 43828</strain>
    </source>
</reference>
<dbReference type="GO" id="GO:0005886">
    <property type="term" value="C:plasma membrane"/>
    <property type="evidence" value="ECO:0007669"/>
    <property type="project" value="UniProtKB-SubCell"/>
</dbReference>
<feature type="transmembrane region" description="Helical" evidence="7">
    <location>
        <begin position="222"/>
        <end position="245"/>
    </location>
</feature>
<feature type="transmembrane region" description="Helical" evidence="7">
    <location>
        <begin position="364"/>
        <end position="388"/>
    </location>
</feature>
<feature type="transmembrane region" description="Helical" evidence="7">
    <location>
        <begin position="124"/>
        <end position="145"/>
    </location>
</feature>
<evidence type="ECO:0000313" key="10">
    <source>
        <dbReference type="Proteomes" id="UP000192674"/>
    </source>
</evidence>
<feature type="transmembrane region" description="Helical" evidence="7">
    <location>
        <begin position="96"/>
        <end position="117"/>
    </location>
</feature>
<feature type="transmembrane region" description="Helical" evidence="7">
    <location>
        <begin position="481"/>
        <end position="502"/>
    </location>
</feature>
<dbReference type="InterPro" id="IPR000515">
    <property type="entry name" value="MetI-like"/>
</dbReference>
<dbReference type="Gene3D" id="1.10.3720.10">
    <property type="entry name" value="MetI-like"/>
    <property type="match status" value="1"/>
</dbReference>
<feature type="transmembrane region" description="Helical" evidence="7">
    <location>
        <begin position="400"/>
        <end position="432"/>
    </location>
</feature>
<evidence type="ECO:0000256" key="4">
    <source>
        <dbReference type="ARBA" id="ARBA00022692"/>
    </source>
</evidence>
<dbReference type="AlphaFoldDB" id="A0A1Y5X2M2"/>
<feature type="domain" description="ABC transmembrane type-1" evidence="8">
    <location>
        <begin position="364"/>
        <end position="545"/>
    </location>
</feature>
<evidence type="ECO:0000313" key="9">
    <source>
        <dbReference type="EMBL" id="SMC66460.1"/>
    </source>
</evidence>
<gene>
    <name evidence="9" type="ORF">SAMN05661093_01276</name>
</gene>
<comment type="subcellular location">
    <subcellularLocation>
        <location evidence="1 7">Cell membrane</location>
        <topology evidence="1 7">Multi-pass membrane protein</topology>
    </subcellularLocation>
</comment>
<keyword evidence="5 7" id="KW-1133">Transmembrane helix</keyword>
<evidence type="ECO:0000256" key="2">
    <source>
        <dbReference type="ARBA" id="ARBA00022448"/>
    </source>
</evidence>
<dbReference type="CDD" id="cd06261">
    <property type="entry name" value="TM_PBP2"/>
    <property type="match status" value="1"/>
</dbReference>
<feature type="transmembrane region" description="Helical" evidence="7">
    <location>
        <begin position="265"/>
        <end position="287"/>
    </location>
</feature>
<sequence>MIVLRRFAILLAATVTVGLLPILAGRDPALAVLRARLTDREPDQAALAAVRTELGLDAGPFGLLQRWIEGLVRADFGRSWVSGAPVGPELLRALQVSMSLAGFAALVAMLVALPLAVRGLSRTAAMLAALPEFLIAMVLLVVFAVKLGLLPTSGWDGVMHAVLPSIALGVPAGAVLGTVGHDAVRAASTEPWIATWQAAGYPRRLVMTAVLRRAASVVSGQLALIVAGLIGGAVAVEVVFALPGIGRMAVSGALAQDMPVVQGCVLVILLIGTVAGVLGTWGQRLLLGPAFAAGSMMASPTSTRPRSRLLPALALMIVGVAVAGLLRDPMAVDLTARLRPPSLEHPFGTDALGRDLLARVGHGALSTAVLALLVTAAALAIGLAWGLIFRGTAVVDVANALPPTIAALIVATVIGPGVLGAAVAVAAVLWAPLAAHARSLALEQRASPHLEASRAVGATGTWLLMRHVLPAVVPAVTRGAVVRLPGVALAVASLGFLGLGAQPPSPEWGMLLAEGMPYVERAPWVVLFPVAALATLGATAAGVAARIR</sequence>
<dbReference type="PROSITE" id="PS50928">
    <property type="entry name" value="ABC_TM1"/>
    <property type="match status" value="1"/>
</dbReference>
<evidence type="ECO:0000256" key="1">
    <source>
        <dbReference type="ARBA" id="ARBA00004651"/>
    </source>
</evidence>
<evidence type="ECO:0000256" key="7">
    <source>
        <dbReference type="RuleBase" id="RU363032"/>
    </source>
</evidence>
<dbReference type="InterPro" id="IPR050366">
    <property type="entry name" value="BP-dependent_transpt_permease"/>
</dbReference>
<evidence type="ECO:0000256" key="6">
    <source>
        <dbReference type="ARBA" id="ARBA00023136"/>
    </source>
</evidence>